<name>A0A8J2P518_9HEXA</name>
<dbReference type="EMBL" id="CAJVCH010112204">
    <property type="protein sequence ID" value="CAG7724655.1"/>
    <property type="molecule type" value="Genomic_DNA"/>
</dbReference>
<feature type="repeat" description="WD" evidence="1">
    <location>
        <begin position="1"/>
        <end position="39"/>
    </location>
</feature>
<dbReference type="Proteomes" id="UP000708208">
    <property type="component" value="Unassembled WGS sequence"/>
</dbReference>
<dbReference type="AlphaFoldDB" id="A0A8J2P518"/>
<protein>
    <submittedName>
        <fullName evidence="2">Uncharacterized protein</fullName>
    </submittedName>
</protein>
<accession>A0A8J2P518</accession>
<evidence type="ECO:0000313" key="2">
    <source>
        <dbReference type="EMBL" id="CAG7724655.1"/>
    </source>
</evidence>
<evidence type="ECO:0000313" key="3">
    <source>
        <dbReference type="Proteomes" id="UP000708208"/>
    </source>
</evidence>
<proteinExistence type="predicted"/>
<evidence type="ECO:0000256" key="1">
    <source>
        <dbReference type="PROSITE-ProRule" id="PRU00221"/>
    </source>
</evidence>
<organism evidence="2 3">
    <name type="scientific">Allacma fusca</name>
    <dbReference type="NCBI Taxonomy" id="39272"/>
    <lineage>
        <taxon>Eukaryota</taxon>
        <taxon>Metazoa</taxon>
        <taxon>Ecdysozoa</taxon>
        <taxon>Arthropoda</taxon>
        <taxon>Hexapoda</taxon>
        <taxon>Collembola</taxon>
        <taxon>Symphypleona</taxon>
        <taxon>Sminthuridae</taxon>
        <taxon>Allacma</taxon>
    </lineage>
</organism>
<sequence length="39" mass="4444">HEGPVKKVCWISSDNQAAVFASASHDQTVMIWEWDLENN</sequence>
<dbReference type="PROSITE" id="PS50082">
    <property type="entry name" value="WD_REPEATS_2"/>
    <property type="match status" value="1"/>
</dbReference>
<gene>
    <name evidence="2" type="ORF">AFUS01_LOCUS13659</name>
</gene>
<feature type="non-terminal residue" evidence="2">
    <location>
        <position position="1"/>
    </location>
</feature>
<keyword evidence="1" id="KW-0853">WD repeat</keyword>
<keyword evidence="3" id="KW-1185">Reference proteome</keyword>
<dbReference type="OrthoDB" id="10251381at2759"/>
<comment type="caution">
    <text evidence="2">The sequence shown here is derived from an EMBL/GenBank/DDBJ whole genome shotgun (WGS) entry which is preliminary data.</text>
</comment>
<dbReference type="PROSITE" id="PS50294">
    <property type="entry name" value="WD_REPEATS_REGION"/>
    <property type="match status" value="1"/>
</dbReference>
<reference evidence="2" key="1">
    <citation type="submission" date="2021-06" db="EMBL/GenBank/DDBJ databases">
        <authorList>
            <person name="Hodson N. C."/>
            <person name="Mongue J. A."/>
            <person name="Jaron S. K."/>
        </authorList>
    </citation>
    <scope>NUCLEOTIDE SEQUENCE</scope>
</reference>
<feature type="non-terminal residue" evidence="2">
    <location>
        <position position="39"/>
    </location>
</feature>
<dbReference type="InterPro" id="IPR001680">
    <property type="entry name" value="WD40_rpt"/>
</dbReference>